<evidence type="ECO:0000313" key="2">
    <source>
        <dbReference type="EMBL" id="KAJ3740498.1"/>
    </source>
</evidence>
<reference evidence="2 3" key="1">
    <citation type="journal article" date="2023" name="Proc. Natl. Acad. Sci. U.S.A.">
        <title>A global phylogenomic analysis of the shiitake genus Lentinula.</title>
        <authorList>
            <person name="Sierra-Patev S."/>
            <person name="Min B."/>
            <person name="Naranjo-Ortiz M."/>
            <person name="Looney B."/>
            <person name="Konkel Z."/>
            <person name="Slot J.C."/>
            <person name="Sakamoto Y."/>
            <person name="Steenwyk J.L."/>
            <person name="Rokas A."/>
            <person name="Carro J."/>
            <person name="Camarero S."/>
            <person name="Ferreira P."/>
            <person name="Molpeceres G."/>
            <person name="Ruiz-Duenas F.J."/>
            <person name="Serrano A."/>
            <person name="Henrissat B."/>
            <person name="Drula E."/>
            <person name="Hughes K.W."/>
            <person name="Mata J.L."/>
            <person name="Ishikawa N.K."/>
            <person name="Vargas-Isla R."/>
            <person name="Ushijima S."/>
            <person name="Smith C.A."/>
            <person name="Donoghue J."/>
            <person name="Ahrendt S."/>
            <person name="Andreopoulos W."/>
            <person name="He G."/>
            <person name="LaButti K."/>
            <person name="Lipzen A."/>
            <person name="Ng V."/>
            <person name="Riley R."/>
            <person name="Sandor L."/>
            <person name="Barry K."/>
            <person name="Martinez A.T."/>
            <person name="Xiao Y."/>
            <person name="Gibbons J.G."/>
            <person name="Terashima K."/>
            <person name="Grigoriev I.V."/>
            <person name="Hibbett D."/>
        </authorList>
    </citation>
    <scope>NUCLEOTIDE SEQUENCE [LARGE SCALE GENOMIC DNA]</scope>
    <source>
        <strain evidence="2 3">TFB7810</strain>
    </source>
</reference>
<dbReference type="Proteomes" id="UP001142393">
    <property type="component" value="Unassembled WGS sequence"/>
</dbReference>
<feature type="signal peptide" evidence="1">
    <location>
        <begin position="1"/>
        <end position="17"/>
    </location>
</feature>
<dbReference type="EMBL" id="JANVFU010000014">
    <property type="protein sequence ID" value="KAJ3740498.1"/>
    <property type="molecule type" value="Genomic_DNA"/>
</dbReference>
<evidence type="ECO:0000313" key="3">
    <source>
        <dbReference type="Proteomes" id="UP001142393"/>
    </source>
</evidence>
<name>A0A9W8NTI9_9AGAR</name>
<feature type="chain" id="PRO_5040749345" evidence="1">
    <location>
        <begin position="18"/>
        <end position="158"/>
    </location>
</feature>
<keyword evidence="3" id="KW-1185">Reference proteome</keyword>
<proteinExistence type="predicted"/>
<protein>
    <submittedName>
        <fullName evidence="2">Uncharacterized protein</fullName>
    </submittedName>
</protein>
<dbReference type="AlphaFoldDB" id="A0A9W8NTI9"/>
<sequence length="158" mass="18079">MRFNPVYLLLGIASVYAVPLDINAQLESQNSLDSRMRFQLRDRVARKIEIYFPTGEHDFDLPYEYSSHQDPMINRIRATLERCINAPAEPIFKNKFIGNSERWNGEFWVGKGLSNCEVLKGKGHSGGYEWCLAKADMIEMGTITEMGEIKSRLLGKLC</sequence>
<organism evidence="2 3">
    <name type="scientific">Lentinula detonsa</name>
    <dbReference type="NCBI Taxonomy" id="2804962"/>
    <lineage>
        <taxon>Eukaryota</taxon>
        <taxon>Fungi</taxon>
        <taxon>Dikarya</taxon>
        <taxon>Basidiomycota</taxon>
        <taxon>Agaricomycotina</taxon>
        <taxon>Agaricomycetes</taxon>
        <taxon>Agaricomycetidae</taxon>
        <taxon>Agaricales</taxon>
        <taxon>Marasmiineae</taxon>
        <taxon>Omphalotaceae</taxon>
        <taxon>Lentinula</taxon>
    </lineage>
</organism>
<evidence type="ECO:0000256" key="1">
    <source>
        <dbReference type="SAM" id="SignalP"/>
    </source>
</evidence>
<accession>A0A9W8NTI9</accession>
<comment type="caution">
    <text evidence="2">The sequence shown here is derived from an EMBL/GenBank/DDBJ whole genome shotgun (WGS) entry which is preliminary data.</text>
</comment>
<keyword evidence="1" id="KW-0732">Signal</keyword>
<gene>
    <name evidence="2" type="ORF">DFH05DRAFT_418775</name>
</gene>